<evidence type="ECO:0000313" key="2">
    <source>
        <dbReference type="EMBL" id="MEW2367699.1"/>
    </source>
</evidence>
<accession>A0ABV3M907</accession>
<dbReference type="RefSeq" id="WP_359783659.1">
    <property type="nucleotide sequence ID" value="NZ_JBEYRR010000017.1"/>
</dbReference>
<name>A0ABV3M907_9ACTN</name>
<protein>
    <submittedName>
        <fullName evidence="2">Uncharacterized protein</fullName>
    </submittedName>
</protein>
<dbReference type="EMBL" id="JBEYRS010000030">
    <property type="protein sequence ID" value="MEW2367699.1"/>
    <property type="molecule type" value="Genomic_DNA"/>
</dbReference>
<feature type="region of interest" description="Disordered" evidence="1">
    <location>
        <begin position="1"/>
        <end position="29"/>
    </location>
</feature>
<feature type="compositionally biased region" description="Basic residues" evidence="1">
    <location>
        <begin position="14"/>
        <end position="24"/>
    </location>
</feature>
<organism evidence="2 3">
    <name type="scientific">Streptomyces huasconensis</name>
    <dbReference type="NCBI Taxonomy" id="1854574"/>
    <lineage>
        <taxon>Bacteria</taxon>
        <taxon>Bacillati</taxon>
        <taxon>Actinomycetota</taxon>
        <taxon>Actinomycetes</taxon>
        <taxon>Kitasatosporales</taxon>
        <taxon>Streptomycetaceae</taxon>
        <taxon>Streptomyces</taxon>
    </lineage>
</organism>
<evidence type="ECO:0000313" key="3">
    <source>
        <dbReference type="Proteomes" id="UP001553843"/>
    </source>
</evidence>
<comment type="caution">
    <text evidence="2">The sequence shown here is derived from an EMBL/GenBank/DDBJ whole genome shotgun (WGS) entry which is preliminary data.</text>
</comment>
<gene>
    <name evidence="2" type="ORF">AB0887_37980</name>
</gene>
<dbReference type="Proteomes" id="UP001553843">
    <property type="component" value="Unassembled WGS sequence"/>
</dbReference>
<sequence length="59" mass="6647">MGRDSLDLTSRALTGKRKKKKSSTRKLAERNNRAIEALVAQLDKYIKQDREKQSSGKAA</sequence>
<evidence type="ECO:0000256" key="1">
    <source>
        <dbReference type="SAM" id="MobiDB-lite"/>
    </source>
</evidence>
<reference evidence="2 3" key="1">
    <citation type="submission" date="2024-06" db="EMBL/GenBank/DDBJ databases">
        <title>The Natural Products Discovery Center: Release of the First 8490 Sequenced Strains for Exploring Actinobacteria Biosynthetic Diversity.</title>
        <authorList>
            <person name="Kalkreuter E."/>
            <person name="Kautsar S.A."/>
            <person name="Yang D."/>
            <person name="Bader C.D."/>
            <person name="Teijaro C.N."/>
            <person name="Fluegel L."/>
            <person name="Davis C.M."/>
            <person name="Simpson J.R."/>
            <person name="Lauterbach L."/>
            <person name="Steele A.D."/>
            <person name="Gui C."/>
            <person name="Meng S."/>
            <person name="Li G."/>
            <person name="Viehrig K."/>
            <person name="Ye F."/>
            <person name="Su P."/>
            <person name="Kiefer A.F."/>
            <person name="Nichols A."/>
            <person name="Cepeda A.J."/>
            <person name="Yan W."/>
            <person name="Fan B."/>
            <person name="Jiang Y."/>
            <person name="Adhikari A."/>
            <person name="Zheng C.-J."/>
            <person name="Schuster L."/>
            <person name="Cowan T.M."/>
            <person name="Smanski M.J."/>
            <person name="Chevrette M.G."/>
            <person name="De Carvalho L.P.S."/>
            <person name="Shen B."/>
        </authorList>
    </citation>
    <scope>NUCLEOTIDE SEQUENCE [LARGE SCALE GENOMIC DNA]</scope>
    <source>
        <strain evidence="2 3">NPDC047833</strain>
    </source>
</reference>
<keyword evidence="3" id="KW-1185">Reference proteome</keyword>
<proteinExistence type="predicted"/>